<protein>
    <submittedName>
        <fullName evidence="3 4">Uncharacterized protein</fullName>
    </submittedName>
</protein>
<reference evidence="3 5" key="3">
    <citation type="journal article" date="2015" name="BMC Genomics">
        <title>Sex and parasites: genomic and transcriptomic analysis of Microbotryum lychnidis-dioicae, the biotrophic and plant-castrating anther smut fungus.</title>
        <authorList>
            <person name="Perlin M.H."/>
            <person name="Amselem J."/>
            <person name="Fontanillas E."/>
            <person name="Toh S.S."/>
            <person name="Chen Z."/>
            <person name="Goldberg J."/>
            <person name="Duplessis S."/>
            <person name="Henrissat B."/>
            <person name="Young S."/>
            <person name="Zeng Q."/>
            <person name="Aguileta G."/>
            <person name="Petit E."/>
            <person name="Badouin H."/>
            <person name="Andrews J."/>
            <person name="Razeeq D."/>
            <person name="Gabaldon T."/>
            <person name="Quesneville H."/>
            <person name="Giraud T."/>
            <person name="Hood M.E."/>
            <person name="Schultz D.J."/>
            <person name="Cuomo C.A."/>
        </authorList>
    </citation>
    <scope>NUCLEOTIDE SEQUENCE [LARGE SCALE GENOMIC DNA]</scope>
    <source>
        <strain evidence="3">P1A1 Lamole</strain>
        <strain evidence="5">p1A1 Lamole</strain>
    </source>
</reference>
<proteinExistence type="predicted"/>
<dbReference type="EMBL" id="GL541807">
    <property type="protein sequence ID" value="KDE02542.1"/>
    <property type="molecule type" value="Genomic_DNA"/>
</dbReference>
<dbReference type="AlphaFoldDB" id="U5HIQ6"/>
<keyword evidence="2" id="KW-0812">Transmembrane</keyword>
<evidence type="ECO:0000313" key="4">
    <source>
        <dbReference type="EnsemblFungi" id="MVLG_06905T0"/>
    </source>
</evidence>
<dbReference type="OrthoDB" id="10475623at2759"/>
<name>U5HIQ6_USTV1</name>
<evidence type="ECO:0000256" key="1">
    <source>
        <dbReference type="SAM" id="MobiDB-lite"/>
    </source>
</evidence>
<feature type="region of interest" description="Disordered" evidence="1">
    <location>
        <begin position="86"/>
        <end position="123"/>
    </location>
</feature>
<feature type="region of interest" description="Disordered" evidence="1">
    <location>
        <begin position="146"/>
        <end position="205"/>
    </location>
</feature>
<keyword evidence="2" id="KW-1133">Transmembrane helix</keyword>
<reference evidence="3" key="2">
    <citation type="submission" date="2010-11" db="EMBL/GenBank/DDBJ databases">
        <authorList>
            <consortium name="The Broad Institute Genome Sequencing Platform"/>
            <person name="Earl A."/>
            <person name="Ward D."/>
            <person name="Feldgarden M."/>
            <person name="Gevers D."/>
            <person name="Butler R."/>
            <person name="Young S.K."/>
            <person name="Zeng Q."/>
            <person name="Gargeya S."/>
            <person name="Fitzgerald M."/>
            <person name="Haas B."/>
            <person name="Abouelleil A."/>
            <person name="Alvarado L."/>
            <person name="Arachchi H.M."/>
            <person name="Berlin A."/>
            <person name="Brown A."/>
            <person name="Chapman S.B."/>
            <person name="Chen Z."/>
            <person name="Dunbar C."/>
            <person name="Freedman E."/>
            <person name="Gearin G."/>
            <person name="Gellesch M."/>
            <person name="Goldberg J."/>
            <person name="Griggs A."/>
            <person name="Gujja S."/>
            <person name="Heilman E."/>
            <person name="Heiman D."/>
            <person name="Howarth C."/>
            <person name="Larson L."/>
            <person name="Lui A."/>
            <person name="MacDonald P.J.P."/>
            <person name="Mehta T."/>
            <person name="Montmayeur A."/>
            <person name="Murphy C."/>
            <person name="Neiman D."/>
            <person name="Pearson M."/>
            <person name="Priest M."/>
            <person name="Roberts A."/>
            <person name="Saif S."/>
            <person name="Shea T."/>
            <person name="Shenoy N."/>
            <person name="Sisk P."/>
            <person name="Stolte C."/>
            <person name="Sykes S."/>
            <person name="White J."/>
            <person name="Yandava C."/>
            <person name="Wortman J."/>
            <person name="Nusbaum C."/>
            <person name="Birren B."/>
        </authorList>
    </citation>
    <scope>NUCLEOTIDE SEQUENCE</scope>
    <source>
        <strain evidence="3">P1A1 Lamole</strain>
    </source>
</reference>
<organism evidence="3">
    <name type="scientific">Microbotryum lychnidis-dioicae (strain p1A1 Lamole / MvSl-1064)</name>
    <name type="common">Anther smut fungus</name>
    <dbReference type="NCBI Taxonomy" id="683840"/>
    <lineage>
        <taxon>Eukaryota</taxon>
        <taxon>Fungi</taxon>
        <taxon>Dikarya</taxon>
        <taxon>Basidiomycota</taxon>
        <taxon>Pucciniomycotina</taxon>
        <taxon>Microbotryomycetes</taxon>
        <taxon>Microbotryales</taxon>
        <taxon>Microbotryaceae</taxon>
        <taxon>Microbotryum</taxon>
    </lineage>
</organism>
<keyword evidence="2" id="KW-0472">Membrane</keyword>
<feature type="compositionally biased region" description="Gly residues" evidence="1">
    <location>
        <begin position="89"/>
        <end position="104"/>
    </location>
</feature>
<feature type="compositionally biased region" description="Polar residues" evidence="1">
    <location>
        <begin position="196"/>
        <end position="205"/>
    </location>
</feature>
<evidence type="ECO:0000256" key="2">
    <source>
        <dbReference type="SAM" id="Phobius"/>
    </source>
</evidence>
<evidence type="ECO:0000313" key="3">
    <source>
        <dbReference type="EMBL" id="KDE02542.1"/>
    </source>
</evidence>
<evidence type="ECO:0000313" key="5">
    <source>
        <dbReference type="Proteomes" id="UP000017200"/>
    </source>
</evidence>
<dbReference type="EnsemblFungi" id="MVLG_06905T1">
    <property type="protein sequence ID" value="MVLG_06905T1"/>
    <property type="gene ID" value="MVLG_06905"/>
</dbReference>
<dbReference type="EMBL" id="GL541807">
    <property type="protein sequence ID" value="KDE02543.1"/>
    <property type="molecule type" value="Genomic_DNA"/>
</dbReference>
<dbReference type="Proteomes" id="UP000017200">
    <property type="component" value="Unassembled WGS sequence"/>
</dbReference>
<dbReference type="HOGENOM" id="CLU_1338422_0_0_1"/>
<reference evidence="5" key="1">
    <citation type="submission" date="2010-11" db="EMBL/GenBank/DDBJ databases">
        <title>The genome sequence of Microbotryum violaceum strain p1A1 Lamole.</title>
        <authorList>
            <person name="Cuomo C."/>
            <person name="Perlin M."/>
            <person name="Young S.K."/>
            <person name="Zeng Q."/>
            <person name="Gargeya S."/>
            <person name="Alvarado L."/>
            <person name="Berlin A."/>
            <person name="Chapman S.B."/>
            <person name="Chen Z."/>
            <person name="Freedman E."/>
            <person name="Gellesch M."/>
            <person name="Goldberg J."/>
            <person name="Griggs A."/>
            <person name="Gujja S."/>
            <person name="Heilman E."/>
            <person name="Heiman D."/>
            <person name="Howarth C."/>
            <person name="Mehta T."/>
            <person name="Neiman D."/>
            <person name="Pearson M."/>
            <person name="Roberts A."/>
            <person name="Saif S."/>
            <person name="Shea T."/>
            <person name="Shenoy N."/>
            <person name="Sisk P."/>
            <person name="Stolte C."/>
            <person name="Sykes S."/>
            <person name="White J."/>
            <person name="Yandava C."/>
            <person name="Haas B."/>
            <person name="Nusbaum C."/>
            <person name="Birren B."/>
        </authorList>
    </citation>
    <scope>NUCLEOTIDE SEQUENCE [LARGE SCALE GENOMIC DNA]</scope>
    <source>
        <strain evidence="5">p1A1 Lamole</strain>
    </source>
</reference>
<accession>U5HIQ6</accession>
<sequence>MSPHSFSHDALILLFLLTLFTLPIVLYSSTSSRPHLGLGSIIVEWMRETFASVLWWLGLFGAGLGLFLCVLGGEMGHRMWVRRGRKKAGAGGGRGSGSGGGGAEGSELIGQLGADDGEKERRRLRRVTREERYERKVEHVVDALKGKRTRASQRPCSVEEVEMTDLSGGVDTTTTATKNEDLNIRRRMPPPPPPLQTGNGPTTRD</sequence>
<dbReference type="EnsemblFungi" id="MVLG_06905T0">
    <property type="protein sequence ID" value="MVLG_06905T0"/>
    <property type="gene ID" value="MVLG_06905"/>
</dbReference>
<dbReference type="EMBL" id="AEIJ01000928">
    <property type="status" value="NOT_ANNOTATED_CDS"/>
    <property type="molecule type" value="Genomic_DNA"/>
</dbReference>
<dbReference type="InParanoid" id="U5HIQ6"/>
<reference evidence="4" key="4">
    <citation type="submission" date="2015-06" db="UniProtKB">
        <authorList>
            <consortium name="EnsemblFungi"/>
        </authorList>
    </citation>
    <scope>IDENTIFICATION</scope>
</reference>
<gene>
    <name evidence="3" type="ORF">MVLG_06905</name>
</gene>
<keyword evidence="5" id="KW-1185">Reference proteome</keyword>
<feature type="transmembrane region" description="Helical" evidence="2">
    <location>
        <begin position="55"/>
        <end position="76"/>
    </location>
</feature>